<dbReference type="EMBL" id="JAGTJR010000032">
    <property type="protein sequence ID" value="KAH7038892.1"/>
    <property type="molecule type" value="Genomic_DNA"/>
</dbReference>
<reference evidence="3 4" key="1">
    <citation type="journal article" date="2021" name="Nat. Commun.">
        <title>Genetic determinants of endophytism in the Arabidopsis root mycobiome.</title>
        <authorList>
            <person name="Mesny F."/>
            <person name="Miyauchi S."/>
            <person name="Thiergart T."/>
            <person name="Pickel B."/>
            <person name="Atanasova L."/>
            <person name="Karlsson M."/>
            <person name="Huettel B."/>
            <person name="Barry K.W."/>
            <person name="Haridas S."/>
            <person name="Chen C."/>
            <person name="Bauer D."/>
            <person name="Andreopoulos W."/>
            <person name="Pangilinan J."/>
            <person name="LaButti K."/>
            <person name="Riley R."/>
            <person name="Lipzen A."/>
            <person name="Clum A."/>
            <person name="Drula E."/>
            <person name="Henrissat B."/>
            <person name="Kohler A."/>
            <person name="Grigoriev I.V."/>
            <person name="Martin F.M."/>
            <person name="Hacquard S."/>
        </authorList>
    </citation>
    <scope>NUCLEOTIDE SEQUENCE [LARGE SCALE GENOMIC DNA]</scope>
    <source>
        <strain evidence="3 4">MPI-SDFR-AT-0080</strain>
    </source>
</reference>
<feature type="signal peptide" evidence="1">
    <location>
        <begin position="1"/>
        <end position="16"/>
    </location>
</feature>
<keyword evidence="1" id="KW-0732">Signal</keyword>
<gene>
    <name evidence="3" type="ORF">B0J12DRAFT_788608</name>
</gene>
<dbReference type="PANTHER" id="PTHR40845">
    <property type="match status" value="1"/>
</dbReference>
<feature type="domain" description="DUF7888" evidence="2">
    <location>
        <begin position="46"/>
        <end position="174"/>
    </location>
</feature>
<evidence type="ECO:0000259" key="2">
    <source>
        <dbReference type="Pfam" id="PF25411"/>
    </source>
</evidence>
<protein>
    <recommendedName>
        <fullName evidence="2">DUF7888 domain-containing protein</fullName>
    </recommendedName>
</protein>
<sequence>MKFQLVAALLAGVAVAAPSTPSADVGLSTSEEKHLEKRLDPITIAIIGGVASGIVGASATQGLNVAKSAADWNAAREAFTKETVKSMWDKRRNNNEAAVCYNKGYEVSKPAQMRDLTSIRFKSGVLNTDYDCFYMWGPDNHFWSRGDGGFINLAIMHDKNACPFDSKTSDLFCH</sequence>
<dbReference type="Proteomes" id="UP000774617">
    <property type="component" value="Unassembled WGS sequence"/>
</dbReference>
<evidence type="ECO:0000313" key="4">
    <source>
        <dbReference type="Proteomes" id="UP000774617"/>
    </source>
</evidence>
<proteinExistence type="predicted"/>
<dbReference type="PANTHER" id="PTHR40845:SF1">
    <property type="match status" value="1"/>
</dbReference>
<evidence type="ECO:0000313" key="3">
    <source>
        <dbReference type="EMBL" id="KAH7038892.1"/>
    </source>
</evidence>
<evidence type="ECO:0000256" key="1">
    <source>
        <dbReference type="SAM" id="SignalP"/>
    </source>
</evidence>
<accession>A0ABQ8FZU0</accession>
<keyword evidence="4" id="KW-1185">Reference proteome</keyword>
<feature type="chain" id="PRO_5046620323" description="DUF7888 domain-containing protein" evidence="1">
    <location>
        <begin position="17"/>
        <end position="174"/>
    </location>
</feature>
<name>A0ABQ8FZU0_9PEZI</name>
<dbReference type="Pfam" id="PF25411">
    <property type="entry name" value="DUF7888"/>
    <property type="match status" value="1"/>
</dbReference>
<dbReference type="InterPro" id="IPR057210">
    <property type="entry name" value="DUF7888"/>
</dbReference>
<organism evidence="3 4">
    <name type="scientific">Macrophomina phaseolina</name>
    <dbReference type="NCBI Taxonomy" id="35725"/>
    <lineage>
        <taxon>Eukaryota</taxon>
        <taxon>Fungi</taxon>
        <taxon>Dikarya</taxon>
        <taxon>Ascomycota</taxon>
        <taxon>Pezizomycotina</taxon>
        <taxon>Dothideomycetes</taxon>
        <taxon>Dothideomycetes incertae sedis</taxon>
        <taxon>Botryosphaeriales</taxon>
        <taxon>Botryosphaeriaceae</taxon>
        <taxon>Macrophomina</taxon>
    </lineage>
</organism>
<comment type="caution">
    <text evidence="3">The sequence shown here is derived from an EMBL/GenBank/DDBJ whole genome shotgun (WGS) entry which is preliminary data.</text>
</comment>